<organism evidence="8 9">
    <name type="scientific">Saccharopolyspora erythraea</name>
    <name type="common">Streptomyces erythraeus</name>
    <dbReference type="NCBI Taxonomy" id="1836"/>
    <lineage>
        <taxon>Bacteria</taxon>
        <taxon>Bacillati</taxon>
        <taxon>Actinomycetota</taxon>
        <taxon>Actinomycetes</taxon>
        <taxon>Pseudonocardiales</taxon>
        <taxon>Pseudonocardiaceae</taxon>
        <taxon>Saccharopolyspora</taxon>
    </lineage>
</organism>
<keyword evidence="4 7" id="KW-0812">Transmembrane</keyword>
<evidence type="ECO:0000256" key="6">
    <source>
        <dbReference type="ARBA" id="ARBA00023136"/>
    </source>
</evidence>
<feature type="transmembrane region" description="Helical" evidence="7">
    <location>
        <begin position="51"/>
        <end position="71"/>
    </location>
</feature>
<comment type="similarity">
    <text evidence="2">Belongs to the UPF0719 family.</text>
</comment>
<feature type="transmembrane region" description="Helical" evidence="7">
    <location>
        <begin position="122"/>
        <end position="140"/>
    </location>
</feature>
<keyword evidence="9" id="KW-1185">Reference proteome</keyword>
<comment type="caution">
    <text evidence="8">The sequence shown here is derived from an EMBL/GenBank/DDBJ whole genome shotgun (WGS) entry which is preliminary data.</text>
</comment>
<evidence type="ECO:0000256" key="1">
    <source>
        <dbReference type="ARBA" id="ARBA00004651"/>
    </source>
</evidence>
<evidence type="ECO:0000256" key="3">
    <source>
        <dbReference type="ARBA" id="ARBA00022475"/>
    </source>
</evidence>
<feature type="transmembrane region" description="Helical" evidence="7">
    <location>
        <begin position="77"/>
        <end position="101"/>
    </location>
</feature>
<evidence type="ECO:0000256" key="7">
    <source>
        <dbReference type="SAM" id="Phobius"/>
    </source>
</evidence>
<keyword evidence="5 7" id="KW-1133">Transmembrane helix</keyword>
<evidence type="ECO:0000313" key="8">
    <source>
        <dbReference type="EMBL" id="GAA0544698.1"/>
    </source>
</evidence>
<dbReference type="RefSeq" id="WP_009947423.1">
    <property type="nucleotide sequence ID" value="NZ_BAAAGS010000038.1"/>
</dbReference>
<evidence type="ECO:0000256" key="4">
    <source>
        <dbReference type="ARBA" id="ARBA00022692"/>
    </source>
</evidence>
<gene>
    <name evidence="8" type="ORF">GCM10009533_49570</name>
</gene>
<dbReference type="Proteomes" id="UP001500729">
    <property type="component" value="Unassembled WGS sequence"/>
</dbReference>
<evidence type="ECO:0000256" key="2">
    <source>
        <dbReference type="ARBA" id="ARBA00005779"/>
    </source>
</evidence>
<dbReference type="PANTHER" id="PTHR40043:SF1">
    <property type="entry name" value="UPF0719 INNER MEMBRANE PROTEIN YJFL"/>
    <property type="match status" value="1"/>
</dbReference>
<dbReference type="InterPro" id="IPR007140">
    <property type="entry name" value="DUF350"/>
</dbReference>
<protein>
    <submittedName>
        <fullName evidence="8">DUF350 domain-containing protein</fullName>
    </submittedName>
</protein>
<keyword evidence="3" id="KW-1003">Cell membrane</keyword>
<evidence type="ECO:0000313" key="9">
    <source>
        <dbReference type="Proteomes" id="UP001500729"/>
    </source>
</evidence>
<reference evidence="9" key="1">
    <citation type="journal article" date="2019" name="Int. J. Syst. Evol. Microbiol.">
        <title>The Global Catalogue of Microorganisms (GCM) 10K type strain sequencing project: providing services to taxonomists for standard genome sequencing and annotation.</title>
        <authorList>
            <consortium name="The Broad Institute Genomics Platform"/>
            <consortium name="The Broad Institute Genome Sequencing Center for Infectious Disease"/>
            <person name="Wu L."/>
            <person name="Ma J."/>
        </authorList>
    </citation>
    <scope>NUCLEOTIDE SEQUENCE [LARGE SCALE GENOMIC DNA]</scope>
    <source>
        <strain evidence="9">JCM 10303</strain>
    </source>
</reference>
<feature type="transmembrane region" description="Helical" evidence="7">
    <location>
        <begin position="6"/>
        <end position="30"/>
    </location>
</feature>
<accession>A0ABP3NLC8</accession>
<dbReference type="PANTHER" id="PTHR40043">
    <property type="entry name" value="UPF0719 INNER MEMBRANE PROTEIN YJFL"/>
    <property type="match status" value="1"/>
</dbReference>
<name>A0ABP3NLC8_SACER</name>
<sequence length="141" mass="14454">MLQELLSGLLAAVAYGVIGVLMMALGYVLVDLATPGRLRDLIWVQRNPNAALLLVSGLTGVGVILTTAIAASADDLIAGLVGTLAYGLLGLVLMSLSFLLIDALTPGKLGDELASPNMHPGTWVSAVAHVVISVLIAAAIW</sequence>
<comment type="subcellular location">
    <subcellularLocation>
        <location evidence="1">Cell membrane</location>
        <topology evidence="1">Multi-pass membrane protein</topology>
    </subcellularLocation>
</comment>
<dbReference type="EMBL" id="BAAAGS010000038">
    <property type="protein sequence ID" value="GAA0544698.1"/>
    <property type="molecule type" value="Genomic_DNA"/>
</dbReference>
<keyword evidence="6 7" id="KW-0472">Membrane</keyword>
<dbReference type="Pfam" id="PF03994">
    <property type="entry name" value="DUF350"/>
    <property type="match status" value="1"/>
</dbReference>
<evidence type="ECO:0000256" key="5">
    <source>
        <dbReference type="ARBA" id="ARBA00022989"/>
    </source>
</evidence>
<proteinExistence type="inferred from homology"/>